<feature type="region of interest" description="Disordered" evidence="1">
    <location>
        <begin position="28"/>
        <end position="63"/>
    </location>
</feature>
<dbReference type="EMBL" id="MBFS01003763">
    <property type="protein sequence ID" value="PVU84986.1"/>
    <property type="molecule type" value="Genomic_DNA"/>
</dbReference>
<accession>A0A2T9XY07</accession>
<keyword evidence="3" id="KW-1185">Reference proteome</keyword>
<protein>
    <submittedName>
        <fullName evidence="2">Uncharacterized protein</fullName>
    </submittedName>
</protein>
<dbReference type="Proteomes" id="UP000245609">
    <property type="component" value="Unassembled WGS sequence"/>
</dbReference>
<feature type="compositionally biased region" description="Basic and acidic residues" evidence="1">
    <location>
        <begin position="42"/>
        <end position="52"/>
    </location>
</feature>
<evidence type="ECO:0000313" key="2">
    <source>
        <dbReference type="EMBL" id="PVU84986.1"/>
    </source>
</evidence>
<feature type="compositionally biased region" description="Polar residues" evidence="1">
    <location>
        <begin position="30"/>
        <end position="40"/>
    </location>
</feature>
<sequence length="227" mass="25951">RLQYGLSQIASTATVQPAYPAQQQAALIPTPNNSHQQNPKKSLGETHPRKLDSGNNKNGIPWDSVPNCIETSIEVEEVTKETHFSISRQPLDNWKHQREIPEQYRNCSWQNDRTGIQDIDREIFYVTFGDNQTFGNDNKLEGGVSKSIYIKGTRSTQRSQQTTESWKNNSKMLGLFHCKSSSNVCRLLPGHPMLRRLIELKNKALSQLKSWTWTITLSRPAIQNLEF</sequence>
<proteinExistence type="predicted"/>
<evidence type="ECO:0000313" key="3">
    <source>
        <dbReference type="Proteomes" id="UP000245609"/>
    </source>
</evidence>
<dbReference type="OrthoDB" id="10647538at2759"/>
<comment type="caution">
    <text evidence="2">The sequence shown here is derived from an EMBL/GenBank/DDBJ whole genome shotgun (WGS) entry which is preliminary data.</text>
</comment>
<dbReference type="AlphaFoldDB" id="A0A2T9XY07"/>
<reference evidence="2 3" key="1">
    <citation type="journal article" date="2018" name="MBio">
        <title>Comparative Genomics Reveals the Core Gene Toolbox for the Fungus-Insect Symbiosis.</title>
        <authorList>
            <person name="Wang Y."/>
            <person name="Stata M."/>
            <person name="Wang W."/>
            <person name="Stajich J.E."/>
            <person name="White M.M."/>
            <person name="Moncalvo J.M."/>
        </authorList>
    </citation>
    <scope>NUCLEOTIDE SEQUENCE [LARGE SCALE GENOMIC DNA]</scope>
    <source>
        <strain evidence="2 3">SC-DP-2</strain>
    </source>
</reference>
<feature type="non-terminal residue" evidence="2">
    <location>
        <position position="1"/>
    </location>
</feature>
<evidence type="ECO:0000256" key="1">
    <source>
        <dbReference type="SAM" id="MobiDB-lite"/>
    </source>
</evidence>
<gene>
    <name evidence="2" type="ORF">BB560_007194</name>
</gene>
<name>A0A2T9XY07_9FUNG</name>
<organism evidence="2 3">
    <name type="scientific">Smittium megazygosporum</name>
    <dbReference type="NCBI Taxonomy" id="133381"/>
    <lineage>
        <taxon>Eukaryota</taxon>
        <taxon>Fungi</taxon>
        <taxon>Fungi incertae sedis</taxon>
        <taxon>Zoopagomycota</taxon>
        <taxon>Kickxellomycotina</taxon>
        <taxon>Harpellomycetes</taxon>
        <taxon>Harpellales</taxon>
        <taxon>Legeriomycetaceae</taxon>
        <taxon>Smittium</taxon>
    </lineage>
</organism>